<accession>A0A927N778</accession>
<comment type="caution">
    <text evidence="1">The sequence shown here is derived from an EMBL/GenBank/DDBJ whole genome shotgun (WGS) entry which is preliminary data.</text>
</comment>
<organism evidence="1 2">
    <name type="scientific">Actinopolymorpha pittospori</name>
    <dbReference type="NCBI Taxonomy" id="648752"/>
    <lineage>
        <taxon>Bacteria</taxon>
        <taxon>Bacillati</taxon>
        <taxon>Actinomycetota</taxon>
        <taxon>Actinomycetes</taxon>
        <taxon>Propionibacteriales</taxon>
        <taxon>Actinopolymorphaceae</taxon>
        <taxon>Actinopolymorpha</taxon>
    </lineage>
</organism>
<dbReference type="AlphaFoldDB" id="A0A927N778"/>
<reference evidence="1" key="1">
    <citation type="submission" date="2020-10" db="EMBL/GenBank/DDBJ databases">
        <title>Sequencing the genomes of 1000 actinobacteria strains.</title>
        <authorList>
            <person name="Klenk H.-P."/>
        </authorList>
    </citation>
    <scope>NUCLEOTIDE SEQUENCE</scope>
    <source>
        <strain evidence="1">DSM 45354</strain>
    </source>
</reference>
<proteinExistence type="predicted"/>
<dbReference type="EMBL" id="JADBEM010000001">
    <property type="protein sequence ID" value="MBE1612922.1"/>
    <property type="molecule type" value="Genomic_DNA"/>
</dbReference>
<evidence type="ECO:0000313" key="2">
    <source>
        <dbReference type="Proteomes" id="UP000638648"/>
    </source>
</evidence>
<name>A0A927N778_9ACTN</name>
<dbReference type="Proteomes" id="UP000638648">
    <property type="component" value="Unassembled WGS sequence"/>
</dbReference>
<protein>
    <submittedName>
        <fullName evidence="1">Uncharacterized protein</fullName>
    </submittedName>
</protein>
<gene>
    <name evidence="1" type="ORF">HEB94_009770</name>
</gene>
<dbReference type="RefSeq" id="WP_192755880.1">
    <property type="nucleotide sequence ID" value="NZ_BAABJL010000239.1"/>
</dbReference>
<sequence length="171" mass="19910">MTFDIDACQYRVDTEPDHRAIGAVVDAEIKRYFMGRTVVVRGIGSQDHPGRTVDELVEIIRWSGTDRYDPTRKGLGYENLENKHIDLFAIRRKVTPRMRLFKDLSWGFYHGSIAVHGKPTRLDILTIYDAAKLRQVLHQYEGRTDRKRDGFVFRHPERRQEAVLGIAKLSR</sequence>
<evidence type="ECO:0000313" key="1">
    <source>
        <dbReference type="EMBL" id="MBE1612922.1"/>
    </source>
</evidence>
<keyword evidence="2" id="KW-1185">Reference proteome</keyword>